<dbReference type="Proteomes" id="UP001500841">
    <property type="component" value="Unassembled WGS sequence"/>
</dbReference>
<evidence type="ECO:0000313" key="2">
    <source>
        <dbReference type="EMBL" id="GAA4099314.1"/>
    </source>
</evidence>
<evidence type="ECO:0000256" key="1">
    <source>
        <dbReference type="SAM" id="SignalP"/>
    </source>
</evidence>
<feature type="chain" id="PRO_5046886735" evidence="1">
    <location>
        <begin position="23"/>
        <end position="556"/>
    </location>
</feature>
<gene>
    <name evidence="2" type="ORF">GCM10022392_24340</name>
</gene>
<accession>A0ABP7WXJ2</accession>
<comment type="caution">
    <text evidence="2">The sequence shown here is derived from an EMBL/GenBank/DDBJ whole genome shotgun (WGS) entry which is preliminary data.</text>
</comment>
<name>A0ABP7WXJ2_9SPHI</name>
<organism evidence="2 3">
    <name type="scientific">Mucilaginibacter panaciglaebae</name>
    <dbReference type="NCBI Taxonomy" id="502331"/>
    <lineage>
        <taxon>Bacteria</taxon>
        <taxon>Pseudomonadati</taxon>
        <taxon>Bacteroidota</taxon>
        <taxon>Sphingobacteriia</taxon>
        <taxon>Sphingobacteriales</taxon>
        <taxon>Sphingobacteriaceae</taxon>
        <taxon>Mucilaginibacter</taxon>
    </lineage>
</organism>
<sequence length="556" mass="63793">MNNIGNKLIACLLCLSSLSASAQRAKTAQPAPKIVNIVNFIRLLEPRDAKITEDVLYQTVVKQVEMLKKYHLSGTFLLQYDALMDKRYQTLLSSLPKGTFEIGAWWEIPQPLVENSGMKWRGRYPWDWRANIGFSTGFTPAEREKLIDTYFTDFKKIFGYYPKTVASWFIDAYSLNYMYQKYHIVASANCKDQYGTDGYTLWGGYWNQAYYPSKINSYMPAQHADKQIPVPIFRLLGSDPVRQYDTGISSSRQGVITLEPVYHFGGGDSTWVNWFFKTLVDDKSVNFNYTQAGQENSFTWDAMKKGFEIQMPLIAKLRDQHKLRVETMEQSGTWFKKNYKVTPPTSFSVSKDIEGSDLKTAWYDSRFYRINLLWEHNNLRIRDIHLFDEEFPSVYETEPVTSNECTFFTLPIVDGYIWSKRNDLAGLRFKAKTDAGEVVLLAGRDPKFSKTAAGALHISWPLTTSKSSLEIDLSEGQIKINLIGKTKLDWYLELNTPPTDKLPFEKIDGKELDCKFENTDYKLKTAKGTFSKPGNSSIFRLTPDGNSIVLNMADIK</sequence>
<proteinExistence type="predicted"/>
<dbReference type="RefSeq" id="WP_345104752.1">
    <property type="nucleotide sequence ID" value="NZ_BAABCV010000008.1"/>
</dbReference>
<keyword evidence="1" id="KW-0732">Signal</keyword>
<feature type="signal peptide" evidence="1">
    <location>
        <begin position="1"/>
        <end position="22"/>
    </location>
</feature>
<dbReference type="Gene3D" id="3.20.20.510">
    <property type="entry name" value="Uncharacterised protein PF12979, DUF3863"/>
    <property type="match status" value="1"/>
</dbReference>
<keyword evidence="3" id="KW-1185">Reference proteome</keyword>
<reference evidence="3" key="1">
    <citation type="journal article" date="2019" name="Int. J. Syst. Evol. Microbiol.">
        <title>The Global Catalogue of Microorganisms (GCM) 10K type strain sequencing project: providing services to taxonomists for standard genome sequencing and annotation.</title>
        <authorList>
            <consortium name="The Broad Institute Genomics Platform"/>
            <consortium name="The Broad Institute Genome Sequencing Center for Infectious Disease"/>
            <person name="Wu L."/>
            <person name="Ma J."/>
        </authorList>
    </citation>
    <scope>NUCLEOTIDE SEQUENCE [LARGE SCALE GENOMIC DNA]</scope>
    <source>
        <strain evidence="3">JCM 17085</strain>
    </source>
</reference>
<evidence type="ECO:0000313" key="3">
    <source>
        <dbReference type="Proteomes" id="UP001500841"/>
    </source>
</evidence>
<dbReference type="EMBL" id="BAABCV010000008">
    <property type="protein sequence ID" value="GAA4099314.1"/>
    <property type="molecule type" value="Genomic_DNA"/>
</dbReference>
<protein>
    <submittedName>
        <fullName evidence="2">Uncharacterized protein</fullName>
    </submittedName>
</protein>